<dbReference type="Proteomes" id="UP001157502">
    <property type="component" value="Chromosome 1"/>
</dbReference>
<proteinExistence type="predicted"/>
<evidence type="ECO:0000313" key="1">
    <source>
        <dbReference type="EMBL" id="KAJ8016519.1"/>
    </source>
</evidence>
<protein>
    <submittedName>
        <fullName evidence="1">Uncharacterized protein</fullName>
    </submittedName>
</protein>
<evidence type="ECO:0000313" key="2">
    <source>
        <dbReference type="Proteomes" id="UP001157502"/>
    </source>
</evidence>
<sequence length="57" mass="6545">MRCSLLGDHWVKRICPHTSQYLPAIPSPRPSRQPAASSHLHLSERDRMGATRRLGRR</sequence>
<keyword evidence="2" id="KW-1185">Reference proteome</keyword>
<accession>A0ACC2HKK4</accession>
<name>A0ACC2HKK4_DALPE</name>
<organism evidence="1 2">
    <name type="scientific">Dallia pectoralis</name>
    <name type="common">Alaska blackfish</name>
    <dbReference type="NCBI Taxonomy" id="75939"/>
    <lineage>
        <taxon>Eukaryota</taxon>
        <taxon>Metazoa</taxon>
        <taxon>Chordata</taxon>
        <taxon>Craniata</taxon>
        <taxon>Vertebrata</taxon>
        <taxon>Euteleostomi</taxon>
        <taxon>Actinopterygii</taxon>
        <taxon>Neopterygii</taxon>
        <taxon>Teleostei</taxon>
        <taxon>Protacanthopterygii</taxon>
        <taxon>Esociformes</taxon>
        <taxon>Umbridae</taxon>
        <taxon>Dallia</taxon>
    </lineage>
</organism>
<dbReference type="EMBL" id="CM055728">
    <property type="protein sequence ID" value="KAJ8016519.1"/>
    <property type="molecule type" value="Genomic_DNA"/>
</dbReference>
<comment type="caution">
    <text evidence="1">The sequence shown here is derived from an EMBL/GenBank/DDBJ whole genome shotgun (WGS) entry which is preliminary data.</text>
</comment>
<gene>
    <name evidence="1" type="ORF">DPEC_G00008090</name>
</gene>
<reference evidence="1" key="1">
    <citation type="submission" date="2021-05" db="EMBL/GenBank/DDBJ databases">
        <authorList>
            <person name="Pan Q."/>
            <person name="Jouanno E."/>
            <person name="Zahm M."/>
            <person name="Klopp C."/>
            <person name="Cabau C."/>
            <person name="Louis A."/>
            <person name="Berthelot C."/>
            <person name="Parey E."/>
            <person name="Roest Crollius H."/>
            <person name="Montfort J."/>
            <person name="Robinson-Rechavi M."/>
            <person name="Bouchez O."/>
            <person name="Lampietro C."/>
            <person name="Lopez Roques C."/>
            <person name="Donnadieu C."/>
            <person name="Postlethwait J."/>
            <person name="Bobe J."/>
            <person name="Dillon D."/>
            <person name="Chandos A."/>
            <person name="von Hippel F."/>
            <person name="Guiguen Y."/>
        </authorList>
    </citation>
    <scope>NUCLEOTIDE SEQUENCE</scope>
    <source>
        <strain evidence="1">YG-Jan2019</strain>
    </source>
</reference>